<feature type="transmembrane region" description="Helical" evidence="1">
    <location>
        <begin position="21"/>
        <end position="45"/>
    </location>
</feature>
<accession>A0ABU2YJE5</accession>
<keyword evidence="1" id="KW-0812">Transmembrane</keyword>
<keyword evidence="3" id="KW-1185">Reference proteome</keyword>
<dbReference type="RefSeq" id="WP_311427067.1">
    <property type="nucleotide sequence ID" value="NZ_JAVRIA010000003.1"/>
</dbReference>
<organism evidence="2 3">
    <name type="scientific">Microcosmobacter mediterraneus</name>
    <dbReference type="NCBI Taxonomy" id="3075607"/>
    <lineage>
        <taxon>Bacteria</taxon>
        <taxon>Pseudomonadati</taxon>
        <taxon>Bacteroidota</taxon>
        <taxon>Flavobacteriia</taxon>
        <taxon>Flavobacteriales</taxon>
        <taxon>Flavobacteriaceae</taxon>
        <taxon>Microcosmobacter</taxon>
    </lineage>
</organism>
<keyword evidence="1" id="KW-1133">Transmembrane helix</keyword>
<gene>
    <name evidence="2" type="ORF">RM697_06535</name>
</gene>
<dbReference type="EMBL" id="JAVRIA010000003">
    <property type="protein sequence ID" value="MDT0558293.1"/>
    <property type="molecule type" value="Genomic_DNA"/>
</dbReference>
<evidence type="ECO:0000256" key="1">
    <source>
        <dbReference type="SAM" id="Phobius"/>
    </source>
</evidence>
<sequence length="351" mass="41716">MIKFFRHIRRSLINQNKMGKYFKYAIGEILLVVIGILIALQINIWNQEKNNEQKVINTLKQIQKDLLNDLQEAQYFSDSWERDDKMLTHFFKASKPEKYFRDNISDFAFIGLTTHRFVQNKQGYNRLNEQIEIVPPKYDDVLNKLSRLYNERSTYLFENQDVFNAQVQDYRNYLYDNVEWMENFDINNEEVFNYYYSSNKHRKSLVKIRANLNRYNNQFSVVKDQSLLCYLAIRAIINDRSEYPNIIKSFGLEYSNNNIEDFIGSYGFKSDSLALNFMEIKYNVLFWSSPNQRELYTEGFILREYGKDSLGFVSSNIYPMKFIRDANNKVTGFKGFNSNDSTDGVEAIKLD</sequence>
<dbReference type="InterPro" id="IPR045749">
    <property type="entry name" value="DUF6090"/>
</dbReference>
<dbReference type="Pfam" id="PF19578">
    <property type="entry name" value="DUF6090"/>
    <property type="match status" value="1"/>
</dbReference>
<reference evidence="2 3" key="1">
    <citation type="submission" date="2023-09" db="EMBL/GenBank/DDBJ databases">
        <authorList>
            <person name="Rey-Velasco X."/>
        </authorList>
    </citation>
    <scope>NUCLEOTIDE SEQUENCE [LARGE SCALE GENOMIC DNA]</scope>
    <source>
        <strain evidence="2 3">W332</strain>
    </source>
</reference>
<keyword evidence="1" id="KW-0472">Membrane</keyword>
<protein>
    <submittedName>
        <fullName evidence="2">DUF6090 family protein</fullName>
    </submittedName>
</protein>
<comment type="caution">
    <text evidence="2">The sequence shown here is derived from an EMBL/GenBank/DDBJ whole genome shotgun (WGS) entry which is preliminary data.</text>
</comment>
<evidence type="ECO:0000313" key="2">
    <source>
        <dbReference type="EMBL" id="MDT0558293.1"/>
    </source>
</evidence>
<proteinExistence type="predicted"/>
<dbReference type="Proteomes" id="UP001259492">
    <property type="component" value="Unassembled WGS sequence"/>
</dbReference>
<name>A0ABU2YJE5_9FLAO</name>
<evidence type="ECO:0000313" key="3">
    <source>
        <dbReference type="Proteomes" id="UP001259492"/>
    </source>
</evidence>